<accession>A0A937ALD1</accession>
<comment type="caution">
    <text evidence="1">The sequence shown here is derived from an EMBL/GenBank/DDBJ whole genome shotgun (WGS) entry which is preliminary data.</text>
</comment>
<evidence type="ECO:0000313" key="1">
    <source>
        <dbReference type="EMBL" id="MBL0848897.1"/>
    </source>
</evidence>
<organism evidence="1 2">
    <name type="scientific">Candidatus Liberibacter ctenarytainae</name>
    <dbReference type="NCBI Taxonomy" id="2020335"/>
    <lineage>
        <taxon>Bacteria</taxon>
        <taxon>Pseudomonadati</taxon>
        <taxon>Pseudomonadota</taxon>
        <taxon>Alphaproteobacteria</taxon>
        <taxon>Hyphomicrobiales</taxon>
        <taxon>Rhizobiaceae</taxon>
        <taxon>Liberibacter</taxon>
    </lineage>
</organism>
<name>A0A937ALD1_9HYPH</name>
<dbReference type="EMBL" id="SEOL01000003">
    <property type="protein sequence ID" value="MBL0848897.1"/>
    <property type="molecule type" value="Genomic_DNA"/>
</dbReference>
<gene>
    <name evidence="1" type="ORF">EU981_02195</name>
</gene>
<evidence type="ECO:0000313" key="2">
    <source>
        <dbReference type="Proteomes" id="UP000736856"/>
    </source>
</evidence>
<reference evidence="1" key="1">
    <citation type="submission" date="2019-02" db="EMBL/GenBank/DDBJ databases">
        <title>A novel Candidatus Liberibacter species associated with the New Zealand native fuchsia psyllid, Ctenarytaina fuchsiae.</title>
        <authorList>
            <person name="Thompson S.M."/>
            <person name="Jorgensen N."/>
            <person name="David C."/>
            <person name="Bulman S.R."/>
            <person name="Smith G.R."/>
        </authorList>
    </citation>
    <scope>NUCLEOTIDE SEQUENCE</scope>
    <source>
        <strain evidence="1">Oxford</strain>
    </source>
</reference>
<dbReference type="Pfam" id="PF19821">
    <property type="entry name" value="Phage_capsid_2"/>
    <property type="match status" value="1"/>
</dbReference>
<sequence length="326" mass="36330">MSNKAQNFDSILKSKVSDHLKERLSKITDGIIGGCRQVNNLEGQGQATIYNLVSPIPAYEKVGNTAPRYNSNLLQRIITPRSFASPVLIDEEDKKQLMQDPFTSLAEPLVMGLREAMQKHLVIQAFGTNILGPVGNSIEQDFSNDMIIKVDERLNKGAARGHWLDKILLASKKLQSNGVPHHVKRYLAVSPATYERMFTELKMTSKDYIDRVKLEQGEITHFAGFQIIVTNYLPGGTRQPTIYDADGKPTNTPVIMLRSYIDTSSEVKSHALFWAEGGLSSALWADGVNVKIGQISPVEGEFIYAECRYGATRNEESYVGYIEMEA</sequence>
<dbReference type="InterPro" id="IPR045565">
    <property type="entry name" value="Phage_capsid_2"/>
</dbReference>
<protein>
    <submittedName>
        <fullName evidence="1">Uncharacterized protein</fullName>
    </submittedName>
</protein>
<dbReference type="AlphaFoldDB" id="A0A937ALD1"/>
<dbReference type="Proteomes" id="UP000736856">
    <property type="component" value="Unassembled WGS sequence"/>
</dbReference>
<proteinExistence type="predicted"/>